<dbReference type="AlphaFoldDB" id="A0A835I0E1"/>
<evidence type="ECO:0000313" key="9">
    <source>
        <dbReference type="Proteomes" id="UP000631114"/>
    </source>
</evidence>
<keyword evidence="2" id="KW-0547">Nucleotide-binding</keyword>
<feature type="compositionally biased region" description="Basic residues" evidence="6">
    <location>
        <begin position="177"/>
        <end position="193"/>
    </location>
</feature>
<dbReference type="PANTHER" id="PTHR45883">
    <property type="entry name" value="HSC70-INTERACTING PROTEIN"/>
    <property type="match status" value="1"/>
</dbReference>
<keyword evidence="9" id="KW-1185">Reference proteome</keyword>
<sequence length="317" mass="35128">MSLLPLVSVRDEMLWWRLQKACMIGIALRGFNGNAACLLCQYLVTSPNARLIDGIPLTKFDTIDDKVGAARSMVYVPGAPVTFVGCGQSHIHLKKLNINLDLAKGYKSRGIARSILGQWKEAAKDLHLASRIDYDEEIAVVLKKPVDPETQQEAGMIALYRKTHFSDKKVLGVRPSYKRGLGHGKAPPSRKRVAGYEHPDMDQLRARAEEAESQLEELRGWKEAAQETQATHQSLLVNLLIERGFFIEKAQPYSKSYYGESITLEGSTDSFSNMPTEVKSLSVESSSNEDELVYMNLDDPIEASSRSAAASIQAKGQ</sequence>
<feature type="coiled-coil region" evidence="5">
    <location>
        <begin position="201"/>
        <end position="228"/>
    </location>
</feature>
<evidence type="ECO:0000256" key="1">
    <source>
        <dbReference type="ARBA" id="ARBA00022737"/>
    </source>
</evidence>
<evidence type="ECO:0000256" key="2">
    <source>
        <dbReference type="ARBA" id="ARBA00022741"/>
    </source>
</evidence>
<keyword evidence="4" id="KW-0342">GTP-binding</keyword>
<proteinExistence type="predicted"/>
<keyword evidence="5" id="KW-0175">Coiled coil</keyword>
<accession>A0A835I0E1</accession>
<evidence type="ECO:0000256" key="6">
    <source>
        <dbReference type="SAM" id="MobiDB-lite"/>
    </source>
</evidence>
<reference evidence="8 9" key="1">
    <citation type="submission" date="2020-10" db="EMBL/GenBank/DDBJ databases">
        <title>The Coptis chinensis genome and diversification of protoberbering-type alkaloids.</title>
        <authorList>
            <person name="Wang B."/>
            <person name="Shu S."/>
            <person name="Song C."/>
            <person name="Liu Y."/>
        </authorList>
    </citation>
    <scope>NUCLEOTIDE SEQUENCE [LARGE SCALE GENOMIC DNA]</scope>
    <source>
        <strain evidence="8">HL-2020</strain>
        <tissue evidence="8">Leaf</tissue>
    </source>
</reference>
<dbReference type="GO" id="GO:0006614">
    <property type="term" value="P:SRP-dependent cotranslational protein targeting to membrane"/>
    <property type="evidence" value="ECO:0007669"/>
    <property type="project" value="InterPro"/>
</dbReference>
<comment type="caution">
    <text evidence="8">The sequence shown here is derived from an EMBL/GenBank/DDBJ whole genome shotgun (WGS) entry which is preliminary data.</text>
</comment>
<dbReference type="GO" id="GO:0000118">
    <property type="term" value="C:histone deacetylase complex"/>
    <property type="evidence" value="ECO:0007669"/>
    <property type="project" value="TreeGrafter"/>
</dbReference>
<dbReference type="InterPro" id="IPR011990">
    <property type="entry name" value="TPR-like_helical_dom_sf"/>
</dbReference>
<organism evidence="8 9">
    <name type="scientific">Coptis chinensis</name>
    <dbReference type="NCBI Taxonomy" id="261450"/>
    <lineage>
        <taxon>Eukaryota</taxon>
        <taxon>Viridiplantae</taxon>
        <taxon>Streptophyta</taxon>
        <taxon>Embryophyta</taxon>
        <taxon>Tracheophyta</taxon>
        <taxon>Spermatophyta</taxon>
        <taxon>Magnoliopsida</taxon>
        <taxon>Ranunculales</taxon>
        <taxon>Ranunculaceae</taxon>
        <taxon>Coptidoideae</taxon>
        <taxon>Coptis</taxon>
    </lineage>
</organism>
<protein>
    <recommendedName>
        <fullName evidence="7">SRP54-type proteins GTP-binding domain-containing protein</fullName>
    </recommendedName>
</protein>
<feature type="region of interest" description="Disordered" evidence="6">
    <location>
        <begin position="177"/>
        <end position="198"/>
    </location>
</feature>
<keyword evidence="1" id="KW-0677">Repeat</keyword>
<dbReference type="EMBL" id="JADFTS010000004">
    <property type="protein sequence ID" value="KAF9610295.1"/>
    <property type="molecule type" value="Genomic_DNA"/>
</dbReference>
<dbReference type="PANTHER" id="PTHR45883:SF2">
    <property type="entry name" value="HSC70-INTERACTING PROTEIN"/>
    <property type="match status" value="1"/>
</dbReference>
<dbReference type="GO" id="GO:0005525">
    <property type="term" value="F:GTP binding"/>
    <property type="evidence" value="ECO:0007669"/>
    <property type="project" value="UniProtKB-KW"/>
</dbReference>
<evidence type="ECO:0000256" key="5">
    <source>
        <dbReference type="SAM" id="Coils"/>
    </source>
</evidence>
<dbReference type="InterPro" id="IPR000897">
    <property type="entry name" value="SRP54_GTPase_dom"/>
</dbReference>
<dbReference type="InterPro" id="IPR027417">
    <property type="entry name" value="P-loop_NTPase"/>
</dbReference>
<gene>
    <name evidence="8" type="ORF">IFM89_021965</name>
</gene>
<evidence type="ECO:0000313" key="8">
    <source>
        <dbReference type="EMBL" id="KAF9610295.1"/>
    </source>
</evidence>
<evidence type="ECO:0000259" key="7">
    <source>
        <dbReference type="PROSITE" id="PS00300"/>
    </source>
</evidence>
<keyword evidence="3" id="KW-0802">TPR repeat</keyword>
<name>A0A835I0E1_9MAGN</name>
<dbReference type="PROSITE" id="PS00300">
    <property type="entry name" value="SRP54"/>
    <property type="match status" value="1"/>
</dbReference>
<dbReference type="Gene3D" id="3.40.50.300">
    <property type="entry name" value="P-loop containing nucleotide triphosphate hydrolases"/>
    <property type="match status" value="1"/>
</dbReference>
<dbReference type="Proteomes" id="UP000631114">
    <property type="component" value="Unassembled WGS sequence"/>
</dbReference>
<feature type="domain" description="SRP54-type proteins GTP-binding" evidence="7">
    <location>
        <begin position="80"/>
        <end position="93"/>
    </location>
</feature>
<evidence type="ECO:0000256" key="4">
    <source>
        <dbReference type="ARBA" id="ARBA00023134"/>
    </source>
</evidence>
<evidence type="ECO:0000256" key="3">
    <source>
        <dbReference type="ARBA" id="ARBA00022803"/>
    </source>
</evidence>
<dbReference type="Gene3D" id="1.25.40.10">
    <property type="entry name" value="Tetratricopeptide repeat domain"/>
    <property type="match status" value="1"/>
</dbReference>
<dbReference type="OrthoDB" id="1921870at2759"/>
<dbReference type="GO" id="GO:0030544">
    <property type="term" value="F:Hsp70 protein binding"/>
    <property type="evidence" value="ECO:0007669"/>
    <property type="project" value="TreeGrafter"/>
</dbReference>